<keyword evidence="6" id="KW-0119">Carbohydrate metabolism</keyword>
<reference evidence="10" key="1">
    <citation type="submission" date="2021-03" db="EMBL/GenBank/DDBJ databases">
        <authorList>
            <person name="Tagirdzhanova G."/>
        </authorList>
    </citation>
    <scope>NUCLEOTIDE SEQUENCE</scope>
</reference>
<name>A0A8H3FH02_9LECA</name>
<evidence type="ECO:0000313" key="11">
    <source>
        <dbReference type="Proteomes" id="UP000664169"/>
    </source>
</evidence>
<dbReference type="AlphaFoldDB" id="A0A8H3FH02"/>
<sequence>MSNREASVARLESENSKHEIGYDNCALDGAAYSSTYGITTSGDTINLGFVTGSSVGSRVYLMQDNSNYRKFNLLNGEFAFYVDVSQLPCGLNGALYFTQMDQDGGTKRFPSNKAGAAYGTGYCDAQCPRDLKFINGQANVAGWNAGTGNLGSCCSKMDIWEANSFATAYTAHPCNVNSATACTGGSCTSSCDAAGCDFNSWRMGNDTFYGPGLTVDTKSKKITVVTQFITDDKTNQGNLIQINRFYVQNGQVIPNSHTSITGIDPVNSISDNYCFQKRAAFSENNVFASMGGLKQMGAAFKAGMVLVMSIWDDYSADMLWLDSDYPTSASGPGVSRGPCSTSSGVPSDVEKNYASATVSFSNIKWGELNSTFVGDAAVMYGDILI</sequence>
<keyword evidence="4 9" id="KW-0378">Hydrolase</keyword>
<dbReference type="OrthoDB" id="412382at2759"/>
<keyword evidence="8 9" id="KW-0624">Polysaccharide degradation</keyword>
<evidence type="ECO:0000256" key="3">
    <source>
        <dbReference type="ARBA" id="ARBA00022729"/>
    </source>
</evidence>
<gene>
    <name evidence="10" type="primary">CBH1</name>
    <name evidence="10" type="ORF">GOMPHAMPRED_003641</name>
</gene>
<comment type="caution">
    <text evidence="10">The sequence shown here is derived from an EMBL/GenBank/DDBJ whole genome shotgun (WGS) entry which is preliminary data.</text>
</comment>
<evidence type="ECO:0000256" key="6">
    <source>
        <dbReference type="ARBA" id="ARBA00023277"/>
    </source>
</evidence>
<dbReference type="PANTHER" id="PTHR33753">
    <property type="entry name" value="1,4-BETA-D-GLUCAN CELLOBIOHYDROLASE B"/>
    <property type="match status" value="1"/>
</dbReference>
<dbReference type="Pfam" id="PF00840">
    <property type="entry name" value="Glyco_hydro_7"/>
    <property type="match status" value="1"/>
</dbReference>
<evidence type="ECO:0000256" key="5">
    <source>
        <dbReference type="ARBA" id="ARBA00023001"/>
    </source>
</evidence>
<evidence type="ECO:0000256" key="1">
    <source>
        <dbReference type="ARBA" id="ARBA00001641"/>
    </source>
</evidence>
<keyword evidence="5 9" id="KW-0136">Cellulose degradation</keyword>
<dbReference type="GO" id="GO:0016162">
    <property type="term" value="F:cellulose 1,4-beta-cellobiosidase activity"/>
    <property type="evidence" value="ECO:0007669"/>
    <property type="project" value="UniProtKB-EC"/>
</dbReference>
<evidence type="ECO:0000256" key="7">
    <source>
        <dbReference type="ARBA" id="ARBA00023295"/>
    </source>
</evidence>
<dbReference type="Gene3D" id="2.70.100.10">
    <property type="entry name" value="Glycoside hydrolase, family 7, domain"/>
    <property type="match status" value="1"/>
</dbReference>
<dbReference type="SUPFAM" id="SSF49899">
    <property type="entry name" value="Concanavalin A-like lectins/glucanases"/>
    <property type="match status" value="1"/>
</dbReference>
<evidence type="ECO:0000256" key="9">
    <source>
        <dbReference type="RuleBase" id="RU361164"/>
    </source>
</evidence>
<keyword evidence="11" id="KW-1185">Reference proteome</keyword>
<protein>
    <recommendedName>
        <fullName evidence="9">Glucanase</fullName>
        <ecNumber evidence="9">3.2.1.-</ecNumber>
    </recommendedName>
</protein>
<dbReference type="EC" id="3.2.1.-" evidence="9"/>
<evidence type="ECO:0000313" key="10">
    <source>
        <dbReference type="EMBL" id="CAF9924451.1"/>
    </source>
</evidence>
<dbReference type="CDD" id="cd07999">
    <property type="entry name" value="GH7_CBH_EG"/>
    <property type="match status" value="1"/>
</dbReference>
<dbReference type="Proteomes" id="UP000664169">
    <property type="component" value="Unassembled WGS sequence"/>
</dbReference>
<evidence type="ECO:0000256" key="2">
    <source>
        <dbReference type="ARBA" id="ARBA00006044"/>
    </source>
</evidence>
<dbReference type="PANTHER" id="PTHR33753:SF2">
    <property type="entry name" value="GLYCOSIDE HYDROLASE FAMILY 7 PROTEIN"/>
    <property type="match status" value="1"/>
</dbReference>
<comment type="similarity">
    <text evidence="2 9">Belongs to the glycosyl hydrolase 7 (cellulase C) family.</text>
</comment>
<organism evidence="10 11">
    <name type="scientific">Gomphillus americanus</name>
    <dbReference type="NCBI Taxonomy" id="1940652"/>
    <lineage>
        <taxon>Eukaryota</taxon>
        <taxon>Fungi</taxon>
        <taxon>Dikarya</taxon>
        <taxon>Ascomycota</taxon>
        <taxon>Pezizomycotina</taxon>
        <taxon>Lecanoromycetes</taxon>
        <taxon>OSLEUM clade</taxon>
        <taxon>Ostropomycetidae</taxon>
        <taxon>Ostropales</taxon>
        <taxon>Graphidaceae</taxon>
        <taxon>Gomphilloideae</taxon>
        <taxon>Gomphillus</taxon>
    </lineage>
</organism>
<keyword evidence="7 9" id="KW-0326">Glycosidase</keyword>
<keyword evidence="3" id="KW-0732">Signal</keyword>
<accession>A0A8H3FH02</accession>
<dbReference type="GO" id="GO:0030245">
    <property type="term" value="P:cellulose catabolic process"/>
    <property type="evidence" value="ECO:0007669"/>
    <property type="project" value="UniProtKB-KW"/>
</dbReference>
<dbReference type="EMBL" id="CAJPDQ010000021">
    <property type="protein sequence ID" value="CAF9924451.1"/>
    <property type="molecule type" value="Genomic_DNA"/>
</dbReference>
<comment type="catalytic activity">
    <reaction evidence="1">
        <text>Hydrolysis of (1-&gt;4)-beta-D-glucosidic linkages in cellulose and cellotetraose, releasing cellobiose from the non-reducing ends of the chains.</text>
        <dbReference type="EC" id="3.2.1.91"/>
    </reaction>
</comment>
<dbReference type="InterPro" id="IPR001722">
    <property type="entry name" value="Glyco_hydro_7"/>
</dbReference>
<dbReference type="InterPro" id="IPR037019">
    <property type="entry name" value="Glyco_hydro_7_sf"/>
</dbReference>
<evidence type="ECO:0000256" key="8">
    <source>
        <dbReference type="ARBA" id="ARBA00023326"/>
    </source>
</evidence>
<dbReference type="PRINTS" id="PR00734">
    <property type="entry name" value="GLHYDRLASE7"/>
</dbReference>
<dbReference type="InterPro" id="IPR013320">
    <property type="entry name" value="ConA-like_dom_sf"/>
</dbReference>
<evidence type="ECO:0000256" key="4">
    <source>
        <dbReference type="ARBA" id="ARBA00022801"/>
    </source>
</evidence>
<proteinExistence type="inferred from homology"/>